<reference evidence="1" key="1">
    <citation type="submission" date="2016-01" db="EMBL/GenBank/DDBJ databases">
        <authorList>
            <person name="Mcilroy J.S."/>
            <person name="Karst M S."/>
            <person name="Albertsen M."/>
        </authorList>
    </citation>
    <scope>NUCLEOTIDE SEQUENCE</scope>
    <source>
        <strain evidence="1">Cfx-K</strain>
    </source>
</reference>
<dbReference type="KEGG" id="pbf:CFX0092_A1380"/>
<dbReference type="RefSeq" id="WP_157912953.1">
    <property type="nucleotide sequence ID" value="NZ_LN890655.1"/>
</dbReference>
<sequence>MTGSARSYGRPRNHGCRISDSWTFDGLRTIVLENTLLRVVVLVDKGSDIVEFRYKPHDLDFLHLAPGGIRNPARDVVPAAGDSPYLDYFSGGWNEILPNGGPSVTYQGADLGQHGEISLLPWSYAILEDNPDQVAVRLWVRAIRTPFFVEKTLSMVPGTAALFIDERVLNEGGEPLDFMWGHHIAFGRPFLDEGVVIDAPARTIESQGEWPNYGPRRFKPASTGQWPNIASPAGPAEDAGIVPPFGAMPAQEMAYLSGLEDGWYAITNPTRRVGFGIRFDPSVFRYIWYWQQMGNVASGFPWWRRLHTQALEPWSSYPSDGLAEAIRNGTALRLGAEEELRTSLCAVAYEGNPGITGIDPDGTIARD</sequence>
<dbReference type="Gene3D" id="2.70.98.10">
    <property type="match status" value="1"/>
</dbReference>
<keyword evidence="2" id="KW-1185">Reference proteome</keyword>
<gene>
    <name evidence="1" type="ORF">CFX0092_A1380</name>
</gene>
<protein>
    <recommendedName>
        <fullName evidence="3">DUF4432 domain-containing protein</fullName>
    </recommendedName>
</protein>
<name>A0A160T2W6_9CHLR</name>
<proteinExistence type="predicted"/>
<dbReference type="Proteomes" id="UP000215027">
    <property type="component" value="Chromosome I"/>
</dbReference>
<dbReference type="GO" id="GO:0003824">
    <property type="term" value="F:catalytic activity"/>
    <property type="evidence" value="ECO:0007669"/>
    <property type="project" value="InterPro"/>
</dbReference>
<organism evidence="1 2">
    <name type="scientific">Candidatus Promineifilum breve</name>
    <dbReference type="NCBI Taxonomy" id="1806508"/>
    <lineage>
        <taxon>Bacteria</taxon>
        <taxon>Bacillati</taxon>
        <taxon>Chloroflexota</taxon>
        <taxon>Ardenticatenia</taxon>
        <taxon>Candidatus Promineifilales</taxon>
        <taxon>Candidatus Promineifilaceae</taxon>
        <taxon>Candidatus Promineifilum</taxon>
    </lineage>
</organism>
<dbReference type="Pfam" id="PF14486">
    <property type="entry name" value="DUF4432"/>
    <property type="match status" value="1"/>
</dbReference>
<dbReference type="InterPro" id="IPR027839">
    <property type="entry name" value="DUF4432"/>
</dbReference>
<accession>A0A160T2W6</accession>
<evidence type="ECO:0008006" key="3">
    <source>
        <dbReference type="Google" id="ProtNLM"/>
    </source>
</evidence>
<dbReference type="OrthoDB" id="113447at2"/>
<dbReference type="InterPro" id="IPR014718">
    <property type="entry name" value="GH-type_carb-bd"/>
</dbReference>
<dbReference type="SUPFAM" id="SSF74650">
    <property type="entry name" value="Galactose mutarotase-like"/>
    <property type="match status" value="1"/>
</dbReference>
<evidence type="ECO:0000313" key="1">
    <source>
        <dbReference type="EMBL" id="CUS03258.2"/>
    </source>
</evidence>
<dbReference type="InterPro" id="IPR011013">
    <property type="entry name" value="Gal_mutarotase_sf_dom"/>
</dbReference>
<dbReference type="GO" id="GO:0030246">
    <property type="term" value="F:carbohydrate binding"/>
    <property type="evidence" value="ECO:0007669"/>
    <property type="project" value="InterPro"/>
</dbReference>
<dbReference type="AlphaFoldDB" id="A0A160T2W6"/>
<dbReference type="GO" id="GO:0005975">
    <property type="term" value="P:carbohydrate metabolic process"/>
    <property type="evidence" value="ECO:0007669"/>
    <property type="project" value="InterPro"/>
</dbReference>
<dbReference type="EMBL" id="LN890655">
    <property type="protein sequence ID" value="CUS03258.2"/>
    <property type="molecule type" value="Genomic_DNA"/>
</dbReference>
<evidence type="ECO:0000313" key="2">
    <source>
        <dbReference type="Proteomes" id="UP000215027"/>
    </source>
</evidence>